<dbReference type="AlphaFoldDB" id="A0A9W6K8D2"/>
<reference evidence="2" key="1">
    <citation type="journal article" date="2014" name="Int. J. Syst. Evol. Microbiol.">
        <title>Complete genome sequence of Corynebacterium casei LMG S-19264T (=DSM 44701T), isolated from a smear-ripened cheese.</title>
        <authorList>
            <consortium name="US DOE Joint Genome Institute (JGI-PGF)"/>
            <person name="Walter F."/>
            <person name="Albersmeier A."/>
            <person name="Kalinowski J."/>
            <person name="Ruckert C."/>
        </authorList>
    </citation>
    <scope>NUCLEOTIDE SEQUENCE</scope>
    <source>
        <strain evidence="2">VKM B-2935</strain>
    </source>
</reference>
<keyword evidence="1" id="KW-0812">Transmembrane</keyword>
<keyword evidence="1" id="KW-0472">Membrane</keyword>
<gene>
    <name evidence="2" type="ORF">GCM10017655_38510</name>
</gene>
<keyword evidence="1" id="KW-1133">Transmembrane helix</keyword>
<dbReference type="EMBL" id="BSFN01000013">
    <property type="protein sequence ID" value="GLK90787.1"/>
    <property type="molecule type" value="Genomic_DNA"/>
</dbReference>
<dbReference type="Proteomes" id="UP001143328">
    <property type="component" value="Unassembled WGS sequence"/>
</dbReference>
<organism evidence="2 3">
    <name type="scientific">Pseudomonas turukhanskensis</name>
    <dbReference type="NCBI Taxonomy" id="1806536"/>
    <lineage>
        <taxon>Bacteria</taxon>
        <taxon>Pseudomonadati</taxon>
        <taxon>Pseudomonadota</taxon>
        <taxon>Gammaproteobacteria</taxon>
        <taxon>Pseudomonadales</taxon>
        <taxon>Pseudomonadaceae</taxon>
        <taxon>Pseudomonas</taxon>
    </lineage>
</organism>
<reference evidence="2" key="2">
    <citation type="submission" date="2023-01" db="EMBL/GenBank/DDBJ databases">
        <authorList>
            <person name="Sun Q."/>
            <person name="Evtushenko L."/>
        </authorList>
    </citation>
    <scope>NUCLEOTIDE SEQUENCE</scope>
    <source>
        <strain evidence="2">VKM B-2935</strain>
    </source>
</reference>
<name>A0A9W6K8D2_9PSED</name>
<comment type="caution">
    <text evidence="2">The sequence shown here is derived from an EMBL/GenBank/DDBJ whole genome shotgun (WGS) entry which is preliminary data.</text>
</comment>
<evidence type="ECO:0000256" key="1">
    <source>
        <dbReference type="SAM" id="Phobius"/>
    </source>
</evidence>
<feature type="transmembrane region" description="Helical" evidence="1">
    <location>
        <begin position="36"/>
        <end position="57"/>
    </location>
</feature>
<evidence type="ECO:0000313" key="3">
    <source>
        <dbReference type="Proteomes" id="UP001143328"/>
    </source>
</evidence>
<protein>
    <submittedName>
        <fullName evidence="2">Uncharacterized protein</fullName>
    </submittedName>
</protein>
<proteinExistence type="predicted"/>
<dbReference type="RefSeq" id="WP_271196961.1">
    <property type="nucleotide sequence ID" value="NZ_BSFN01000013.1"/>
</dbReference>
<sequence>MDATIAYALHSAPIFVYVIDMNAEKETFLGLTVDTWTVLIGLASSITAAVALLMGFWQARATRRHNMLMVRPHLDHKHVENNEQDTYQFEVTNDGVGPAIIKSAQIFVDNQPVNVDEDVVVGAILALFPGVHDDDFGHESVGIESYVAAGQVISLMTIKVPTHLRAEDVRNEVARRTYILATYESIYGELFKYDSRD</sequence>
<evidence type="ECO:0000313" key="2">
    <source>
        <dbReference type="EMBL" id="GLK90787.1"/>
    </source>
</evidence>
<accession>A0A9W6K8D2</accession>
<keyword evidence="3" id="KW-1185">Reference proteome</keyword>